<comment type="caution">
    <text evidence="1">The sequence shown here is derived from an EMBL/GenBank/DDBJ whole genome shotgun (WGS) entry which is preliminary data.</text>
</comment>
<evidence type="ECO:0000313" key="1">
    <source>
        <dbReference type="EMBL" id="MDC4242446.1"/>
    </source>
</evidence>
<feature type="non-terminal residue" evidence="1">
    <location>
        <position position="191"/>
    </location>
</feature>
<proteinExistence type="predicted"/>
<sequence length="191" mass="20739">MLLTANYNLKKPEGTDTVNIDDLNENADIIDGKLKNLYDTKAPKYTATASKDGLMSKTDKAKIDGIELGANAYVHPNSHPANMITEDSTHRFLTDEERKLIKAWEELKSSGGDIGGPLVTNRVERVIPVNTIEDGYAVALALKSANGLDKLELLLGKDSGKKALYPIQRFGLGTPSFAFSEIWGGDFLKGG</sequence>
<dbReference type="AlphaFoldDB" id="A0A9X3XPA0"/>
<name>A0A9X3XPA0_9CLOT</name>
<organism evidence="1 2">
    <name type="scientific">Clostridium tertium</name>
    <dbReference type="NCBI Taxonomy" id="1559"/>
    <lineage>
        <taxon>Bacteria</taxon>
        <taxon>Bacillati</taxon>
        <taxon>Bacillota</taxon>
        <taxon>Clostridia</taxon>
        <taxon>Eubacteriales</taxon>
        <taxon>Clostridiaceae</taxon>
        <taxon>Clostridium</taxon>
    </lineage>
</organism>
<dbReference type="Proteomes" id="UP001141183">
    <property type="component" value="Unassembled WGS sequence"/>
</dbReference>
<gene>
    <name evidence="1" type="ORF">NE398_20145</name>
</gene>
<evidence type="ECO:0000313" key="2">
    <source>
        <dbReference type="Proteomes" id="UP001141183"/>
    </source>
</evidence>
<accession>A0A9X3XPA0</accession>
<reference evidence="1" key="1">
    <citation type="submission" date="2022-05" db="EMBL/GenBank/DDBJ databases">
        <title>Draft genome sequence of Clostridium tertium strain CP3 isolated from Peru.</title>
        <authorList>
            <person name="Hurtado R."/>
            <person name="Lima L."/>
            <person name="Sousa T."/>
            <person name="Jaiswal A.K."/>
            <person name="Tiwari S."/>
            <person name="Maturrano L."/>
            <person name="Brenig B."/>
            <person name="Azevedo V."/>
        </authorList>
    </citation>
    <scope>NUCLEOTIDE SEQUENCE</scope>
    <source>
        <strain evidence="1">CP3</strain>
    </source>
</reference>
<protein>
    <submittedName>
        <fullName evidence="1">Uncharacterized protein</fullName>
    </submittedName>
</protein>
<keyword evidence="2" id="KW-1185">Reference proteome</keyword>
<dbReference type="EMBL" id="JAMRYU010000032">
    <property type="protein sequence ID" value="MDC4242446.1"/>
    <property type="molecule type" value="Genomic_DNA"/>
</dbReference>